<name>A0A183BJ18_GLOPA</name>
<keyword evidence="2" id="KW-1185">Reference proteome</keyword>
<feature type="compositionally biased region" description="Low complexity" evidence="1">
    <location>
        <begin position="51"/>
        <end position="62"/>
    </location>
</feature>
<reference evidence="2" key="1">
    <citation type="submission" date="2013-12" db="EMBL/GenBank/DDBJ databases">
        <authorList>
            <person name="Aslett M."/>
        </authorList>
    </citation>
    <scope>NUCLEOTIDE SEQUENCE [LARGE SCALE GENOMIC DNA]</scope>
    <source>
        <strain evidence="2">Lindley</strain>
    </source>
</reference>
<proteinExistence type="predicted"/>
<dbReference type="Proteomes" id="UP000050741">
    <property type="component" value="Unassembled WGS sequence"/>
</dbReference>
<dbReference type="WBParaSite" id="GPLIN_000059700">
    <property type="protein sequence ID" value="GPLIN_000059700"/>
    <property type="gene ID" value="GPLIN_000059700"/>
</dbReference>
<feature type="region of interest" description="Disordered" evidence="1">
    <location>
        <begin position="45"/>
        <end position="77"/>
    </location>
</feature>
<dbReference type="AlphaFoldDB" id="A0A183BJ18"/>
<evidence type="ECO:0000313" key="2">
    <source>
        <dbReference type="Proteomes" id="UP000050741"/>
    </source>
</evidence>
<evidence type="ECO:0000256" key="1">
    <source>
        <dbReference type="SAM" id="MobiDB-lite"/>
    </source>
</evidence>
<accession>A0A183BJ18</accession>
<sequence length="359" mass="38781">MEMMQHAKQTFNLQLRDVTVVNDAYEKFAEGIRETKQQLETMEKSGALVGDASSPPRDAPSPTAGDDPFLHGVDGDEATGAEDMEMDEEDAPGPSSCFLKPSKDYVASIPAVPEMDPRLQRLVSQSVMSTNQFPHNGNMPIPASSLNRMMLDPRQLDPRQARFFPPPQPPPQLPQQLNFPPPIIPPPGISPPPPAAQNPTVDAMLAMDKTQPPPQIFSMPPPQISNGNGIIPHESASTSHAGGTALSPPVALFNPSNPPPSFMASQMQISPSSSHQMNFSIPPPSLNQLAISNKRALLGPFLRVKKLRKILYGAVKTATGEVQTGGGVLAKVAEEEDTGTDRLEVQTFWARGEMIRYGC</sequence>
<reference evidence="3" key="3">
    <citation type="submission" date="2016-06" db="UniProtKB">
        <authorList>
            <consortium name="WormBaseParasite"/>
        </authorList>
    </citation>
    <scope>IDENTIFICATION</scope>
</reference>
<organism evidence="2 3">
    <name type="scientific">Globodera pallida</name>
    <name type="common">Potato cyst nematode worm</name>
    <name type="synonym">Heterodera pallida</name>
    <dbReference type="NCBI Taxonomy" id="36090"/>
    <lineage>
        <taxon>Eukaryota</taxon>
        <taxon>Metazoa</taxon>
        <taxon>Ecdysozoa</taxon>
        <taxon>Nematoda</taxon>
        <taxon>Chromadorea</taxon>
        <taxon>Rhabditida</taxon>
        <taxon>Tylenchina</taxon>
        <taxon>Tylenchomorpha</taxon>
        <taxon>Tylenchoidea</taxon>
        <taxon>Heteroderidae</taxon>
        <taxon>Heteroderinae</taxon>
        <taxon>Globodera</taxon>
    </lineage>
</organism>
<protein>
    <submittedName>
        <fullName evidence="3">Hydroxyproline-rich glycoprotein family protein</fullName>
    </submittedName>
</protein>
<reference evidence="2" key="2">
    <citation type="submission" date="2014-05" db="EMBL/GenBank/DDBJ databases">
        <title>The genome and life-stage specific transcriptomes of Globodera pallida elucidate key aspects of plant parasitism by a cyst nematode.</title>
        <authorList>
            <person name="Cotton J.A."/>
            <person name="Lilley C.J."/>
            <person name="Jones L.M."/>
            <person name="Kikuchi T."/>
            <person name="Reid A.J."/>
            <person name="Thorpe P."/>
            <person name="Tsai I.J."/>
            <person name="Beasley H."/>
            <person name="Blok V."/>
            <person name="Cock P.J.A."/>
            <person name="Van den Akker S.E."/>
            <person name="Holroyd N."/>
            <person name="Hunt M."/>
            <person name="Mantelin S."/>
            <person name="Naghra H."/>
            <person name="Pain A."/>
            <person name="Palomares-Rius J.E."/>
            <person name="Zarowiecki M."/>
            <person name="Berriman M."/>
            <person name="Jones J.T."/>
            <person name="Urwin P.E."/>
        </authorList>
    </citation>
    <scope>NUCLEOTIDE SEQUENCE [LARGE SCALE GENOMIC DNA]</scope>
    <source>
        <strain evidence="2">Lindley</strain>
    </source>
</reference>
<evidence type="ECO:0000313" key="3">
    <source>
        <dbReference type="WBParaSite" id="GPLIN_000059700"/>
    </source>
</evidence>